<dbReference type="Pfam" id="PF08757">
    <property type="entry name" value="CotH"/>
    <property type="match status" value="1"/>
</dbReference>
<dbReference type="RefSeq" id="XP_058337890.1">
    <property type="nucleotide sequence ID" value="XM_058491325.1"/>
</dbReference>
<name>A0AAD7UVK0_9FUNG</name>
<dbReference type="Proteomes" id="UP001234581">
    <property type="component" value="Unassembled WGS sequence"/>
</dbReference>
<sequence>MVVIVDGRPYPMDTTPSSKLLFSGLAPAANNGYYYAKIDSSSNIIDHEPFIREPFEADRSPNEHYNRSRNKWEIAQLPQVLEPLPLIQRIDSKLHKDGEIPTIHITGDANGINNMHKKADDDIQVNTTMTWISLDDVQSFSGVEFEVSGRQARESAKLSYNIKLPKKSYLYGYRRLKLRALDTDPSYIREALGFKMLRSAGVPTTDFSFVRLYINDQAIGLFGLIEKFKDPWLRNEFADGDKDYQQGTLYQGKYTNVKAELLGDRVSDLSYYGDNPWPYKLGEYKIAEDPSSGESNYKALIELTKFLASAPATVDAWEARWDMESVLRAMALEMLMGFADGYLTVADNFFVYQMAPNGTKFVFILWDIDLILGSTALVKLSQMETGDWRELASTLTKRPLMQFLHVPEYAKRFDDLIRELNDKLLSLDVLGQYIDDTVAMIQQDVAWDLSCPRVSHIPLLRSHDFAVLAHLLGLIGQTDVDIRTVNDFGRRQRRNDVGLMQAVNGPTGYSSLAGVKEFIKVKHQNVKNHYDGVKSDNDNRHKSNLLDILPI</sequence>
<dbReference type="EMBL" id="JARTCD010000088">
    <property type="protein sequence ID" value="KAJ8652976.1"/>
    <property type="molecule type" value="Genomic_DNA"/>
</dbReference>
<proteinExistence type="predicted"/>
<dbReference type="GeneID" id="83218758"/>
<accession>A0AAD7UVK0</accession>
<evidence type="ECO:0008006" key="3">
    <source>
        <dbReference type="Google" id="ProtNLM"/>
    </source>
</evidence>
<comment type="caution">
    <text evidence="1">The sequence shown here is derived from an EMBL/GenBank/DDBJ whole genome shotgun (WGS) entry which is preliminary data.</text>
</comment>
<evidence type="ECO:0000313" key="2">
    <source>
        <dbReference type="Proteomes" id="UP001234581"/>
    </source>
</evidence>
<evidence type="ECO:0000313" key="1">
    <source>
        <dbReference type="EMBL" id="KAJ8652976.1"/>
    </source>
</evidence>
<organism evidence="1 2">
    <name type="scientific">Lichtheimia ornata</name>
    <dbReference type="NCBI Taxonomy" id="688661"/>
    <lineage>
        <taxon>Eukaryota</taxon>
        <taxon>Fungi</taxon>
        <taxon>Fungi incertae sedis</taxon>
        <taxon>Mucoromycota</taxon>
        <taxon>Mucoromycotina</taxon>
        <taxon>Mucoromycetes</taxon>
        <taxon>Mucorales</taxon>
        <taxon>Lichtheimiaceae</taxon>
        <taxon>Lichtheimia</taxon>
    </lineage>
</organism>
<gene>
    <name evidence="1" type="ORF">O0I10_011357</name>
</gene>
<reference evidence="1 2" key="1">
    <citation type="submission" date="2023-03" db="EMBL/GenBank/DDBJ databases">
        <title>Genome sequence of Lichtheimia ornata CBS 291.66.</title>
        <authorList>
            <person name="Mohabir J.T."/>
            <person name="Shea T.P."/>
            <person name="Kurbessoian T."/>
            <person name="Berby B."/>
            <person name="Fontaine J."/>
            <person name="Livny J."/>
            <person name="Gnirke A."/>
            <person name="Stajich J.E."/>
            <person name="Cuomo C.A."/>
        </authorList>
    </citation>
    <scope>NUCLEOTIDE SEQUENCE [LARGE SCALE GENOMIC DNA]</scope>
    <source>
        <strain evidence="1">CBS 291.66</strain>
    </source>
</reference>
<dbReference type="PANTHER" id="PTHR40050">
    <property type="entry name" value="INNER SPORE COAT PROTEIN H"/>
    <property type="match status" value="1"/>
</dbReference>
<dbReference type="InterPro" id="IPR014867">
    <property type="entry name" value="Spore_coat_CotH_CotH2/3/7"/>
</dbReference>
<dbReference type="PANTHER" id="PTHR40050:SF1">
    <property type="entry name" value="INNER SPORE COAT PROTEIN H"/>
    <property type="match status" value="1"/>
</dbReference>
<dbReference type="AlphaFoldDB" id="A0AAD7UVK0"/>
<protein>
    <recommendedName>
        <fullName evidence="3">Spore coat protein coth</fullName>
    </recommendedName>
</protein>
<keyword evidence="2" id="KW-1185">Reference proteome</keyword>